<proteinExistence type="inferred from homology"/>
<comment type="caution">
    <text evidence="3">The sequence shown here is derived from an EMBL/GenBank/DDBJ whole genome shotgun (WGS) entry which is preliminary data.</text>
</comment>
<dbReference type="EMBL" id="PZKC01000010">
    <property type="protein sequence ID" value="PTD95746.1"/>
    <property type="molecule type" value="Genomic_DNA"/>
</dbReference>
<organism evidence="3 4">
    <name type="scientific">Pseudothauera lacus</name>
    <dbReference type="NCBI Taxonomy" id="2136175"/>
    <lineage>
        <taxon>Bacteria</taxon>
        <taxon>Pseudomonadati</taxon>
        <taxon>Pseudomonadota</taxon>
        <taxon>Betaproteobacteria</taxon>
        <taxon>Rhodocyclales</taxon>
        <taxon>Zoogloeaceae</taxon>
        <taxon>Pseudothauera</taxon>
    </lineage>
</organism>
<name>A0A2T4IDE0_9RHOO</name>
<dbReference type="InterPro" id="IPR015917">
    <property type="entry name" value="Pept_C14A"/>
</dbReference>
<dbReference type="AlphaFoldDB" id="A0A2T4IDE0"/>
<evidence type="ECO:0000259" key="2">
    <source>
        <dbReference type="PROSITE" id="PS50208"/>
    </source>
</evidence>
<dbReference type="SUPFAM" id="SSF52129">
    <property type="entry name" value="Caspase-like"/>
    <property type="match status" value="1"/>
</dbReference>
<dbReference type="OrthoDB" id="9768004at2"/>
<reference evidence="3 4" key="1">
    <citation type="submission" date="2018-03" db="EMBL/GenBank/DDBJ databases">
        <authorList>
            <person name="Keele B.F."/>
        </authorList>
    </citation>
    <scope>NUCLEOTIDE SEQUENCE [LARGE SCALE GENOMIC DNA]</scope>
    <source>
        <strain evidence="3 4">D20</strain>
    </source>
</reference>
<dbReference type="Pfam" id="PF00656">
    <property type="entry name" value="Peptidase_C14"/>
    <property type="match status" value="1"/>
</dbReference>
<dbReference type="InterPro" id="IPR029030">
    <property type="entry name" value="Caspase-like_dom_sf"/>
</dbReference>
<dbReference type="GO" id="GO:0006508">
    <property type="term" value="P:proteolysis"/>
    <property type="evidence" value="ECO:0007669"/>
    <property type="project" value="InterPro"/>
</dbReference>
<evidence type="ECO:0000313" key="4">
    <source>
        <dbReference type="Proteomes" id="UP000241193"/>
    </source>
</evidence>
<reference evidence="3 4" key="2">
    <citation type="submission" date="2018-04" db="EMBL/GenBank/DDBJ databases">
        <title>Thauera lacus sp. nov., isolated from an saline lake in Inner Mongolia, China.</title>
        <authorList>
            <person name="Liang Q.-Y."/>
        </authorList>
    </citation>
    <scope>NUCLEOTIDE SEQUENCE [LARGE SCALE GENOMIC DNA]</scope>
    <source>
        <strain evidence="3 4">D20</strain>
    </source>
</reference>
<evidence type="ECO:0000256" key="1">
    <source>
        <dbReference type="ARBA" id="ARBA00010134"/>
    </source>
</evidence>
<gene>
    <name evidence="3" type="ORF">C8261_12120</name>
</gene>
<dbReference type="PANTHER" id="PTHR22576:SF37">
    <property type="entry name" value="MUCOSA-ASSOCIATED LYMPHOID TISSUE LYMPHOMA TRANSLOCATION PROTEIN 1"/>
    <property type="match status" value="1"/>
</dbReference>
<dbReference type="Proteomes" id="UP000241193">
    <property type="component" value="Unassembled WGS sequence"/>
</dbReference>
<comment type="similarity">
    <text evidence="1">Belongs to the peptidase C14A family.</text>
</comment>
<feature type="domain" description="Caspase family p20" evidence="2">
    <location>
        <begin position="3"/>
        <end position="133"/>
    </location>
</feature>
<dbReference type="InterPro" id="IPR011600">
    <property type="entry name" value="Pept_C14_caspase"/>
</dbReference>
<dbReference type="SMART" id="SM00115">
    <property type="entry name" value="CASc"/>
    <property type="match status" value="1"/>
</dbReference>
<dbReference type="PROSITE" id="PS50208">
    <property type="entry name" value="CASPASE_P20"/>
    <property type="match status" value="1"/>
</dbReference>
<sequence>MTRKLTALVVGISNYPNGGALKNPAHDAEDISKALLDLGFSVISQIDCTVEDIDRALESFKDNLNSNEVGLFYFAGHGMQIKGENYLNAIDTNFIDEISAKHSSFPLNQVIEVMDSCANSTNLIILDACRNNPFVRAWNRGPEQRGLASIYTPKGTLIAFATSPGEVAGDGAGRNGSYTEALLRHINTPDIPVEDLFKRVRNTLSMLTSEKQTSWEHTSLSGDFYFNISIGRSITIYGADAIADAQFVLKPATPVKDAISGLKSSNWYTQNPALLKLTTADLTSADIDSLFVLGRNVYQAACGGANASISFIHDFHNKIAEVPPEKYKPILDGMLFEVFFNSKGELRKGFKVSRFNDLFELKKIQEFAPSFDFISELLLSHQNRFYVIPGKHRSVSVDVVTETVETGEHLVTGVFFEGINVLRRTGSNTGYDLGAYPIRYDSLIQTISNEMVIPVAQLTVNSNVAPKATKILYPYGSTLEK</sequence>
<dbReference type="RefSeq" id="WP_107493988.1">
    <property type="nucleotide sequence ID" value="NZ_PZKC01000010.1"/>
</dbReference>
<dbReference type="Gene3D" id="3.40.50.1460">
    <property type="match status" value="1"/>
</dbReference>
<evidence type="ECO:0000313" key="3">
    <source>
        <dbReference type="EMBL" id="PTD95746.1"/>
    </source>
</evidence>
<keyword evidence="4" id="KW-1185">Reference proteome</keyword>
<dbReference type="InterPro" id="IPR052039">
    <property type="entry name" value="Caspase-related_regulators"/>
</dbReference>
<dbReference type="PANTHER" id="PTHR22576">
    <property type="entry name" value="MUCOSA ASSOCIATED LYMPHOID TISSUE LYMPHOMA TRANSLOCATION PROTEIN 1/PARACASPASE"/>
    <property type="match status" value="1"/>
</dbReference>
<dbReference type="InterPro" id="IPR001309">
    <property type="entry name" value="Pept_C14_p20"/>
</dbReference>
<dbReference type="GO" id="GO:0004197">
    <property type="term" value="F:cysteine-type endopeptidase activity"/>
    <property type="evidence" value="ECO:0007669"/>
    <property type="project" value="InterPro"/>
</dbReference>
<accession>A0A2T4IDE0</accession>
<protein>
    <submittedName>
        <fullName evidence="3">Peptidase C14</fullName>
    </submittedName>
</protein>